<evidence type="ECO:0000313" key="2">
    <source>
        <dbReference type="Proteomes" id="UP000683442"/>
    </source>
</evidence>
<organism evidence="1 2">
    <name type="scientific">Marinobacter adhaerens</name>
    <dbReference type="NCBI Taxonomy" id="1033846"/>
    <lineage>
        <taxon>Bacteria</taxon>
        <taxon>Pseudomonadati</taxon>
        <taxon>Pseudomonadota</taxon>
        <taxon>Gammaproteobacteria</taxon>
        <taxon>Pseudomonadales</taxon>
        <taxon>Marinobacteraceae</taxon>
        <taxon>Marinobacter</taxon>
    </lineage>
</organism>
<dbReference type="RefSeq" id="WP_014579277.1">
    <property type="nucleotide sequence ID" value="NZ_CP076686.1"/>
</dbReference>
<dbReference type="EMBL" id="CP076686">
    <property type="protein sequence ID" value="QWV15150.1"/>
    <property type="molecule type" value="Genomic_DNA"/>
</dbReference>
<evidence type="ECO:0000313" key="1">
    <source>
        <dbReference type="EMBL" id="QWV15150.1"/>
    </source>
</evidence>
<evidence type="ECO:0008006" key="3">
    <source>
        <dbReference type="Google" id="ProtNLM"/>
    </source>
</evidence>
<sequence length="89" mass="9899">MSQKKPVEMNASVASATEEQTEVVEKINQNITQINDLAGLSADRSRAIDGISDSLERYAKELENRTGKFNLAVRFLRIRGDARPHPTIS</sequence>
<keyword evidence="2" id="KW-1185">Reference proteome</keyword>
<dbReference type="Gene3D" id="1.10.287.950">
    <property type="entry name" value="Methyl-accepting chemotaxis protein"/>
    <property type="match status" value="1"/>
</dbReference>
<dbReference type="SUPFAM" id="SSF58104">
    <property type="entry name" value="Methyl-accepting chemotaxis protein (MCP) signaling domain"/>
    <property type="match status" value="1"/>
</dbReference>
<name>A0ABX8IPV5_9GAMM</name>
<dbReference type="Proteomes" id="UP000683442">
    <property type="component" value="Chromosome"/>
</dbReference>
<proteinExistence type="predicted"/>
<reference evidence="1 2" key="1">
    <citation type="submission" date="2021-06" db="EMBL/GenBank/DDBJ databases">
        <title>Microbial metabolic specificity influences pelagic lipid remineralization.</title>
        <authorList>
            <person name="Behrendt L."/>
            <person name="Hunter J.E."/>
            <person name="Alcolombri U."/>
            <person name="Smriga S."/>
            <person name="Mincer T."/>
            <person name="Lowenstein D.P."/>
            <person name="Peaudecerf F.J."/>
            <person name="Fernandez V.I."/>
            <person name="Fredricks H."/>
            <person name="Almblad H."/>
            <person name="Harrison J.J."/>
            <person name="Stocker R."/>
            <person name="Van Mooy B.A.S."/>
        </authorList>
    </citation>
    <scope>NUCLEOTIDE SEQUENCE [LARGE SCALE GENOMIC DNA]</scope>
    <source>
        <strain evidence="1 2">HP15-B</strain>
    </source>
</reference>
<protein>
    <recommendedName>
        <fullName evidence="3">t-SNARE coiled-coil homology domain-containing protein</fullName>
    </recommendedName>
</protein>
<gene>
    <name evidence="1" type="ORF">KQ249_04065</name>
</gene>
<accession>A0ABX8IPV5</accession>
<dbReference type="GeneID" id="78558593"/>